<dbReference type="KEGG" id="swd:Swoo_1471"/>
<dbReference type="AlphaFoldDB" id="B1KKB9"/>
<feature type="signal peptide" evidence="1">
    <location>
        <begin position="1"/>
        <end position="18"/>
    </location>
</feature>
<evidence type="ECO:0000313" key="3">
    <source>
        <dbReference type="Proteomes" id="UP000002168"/>
    </source>
</evidence>
<gene>
    <name evidence="2" type="ordered locus">Swoo_1471</name>
</gene>
<sequence precursor="true">MKYFLMLFLILQSFSSFAAHHCLGKVVNLDIAGNGNIHANISGIGNGNVICSTKTKLGEYEPEACRVAFSLLLSAKMSDSNIRLYFRDDTNTSCFKGNWTNLGSQSHGLYYIRMEG</sequence>
<organism evidence="2 3">
    <name type="scientific">Shewanella woodyi (strain ATCC 51908 / MS32)</name>
    <dbReference type="NCBI Taxonomy" id="392500"/>
    <lineage>
        <taxon>Bacteria</taxon>
        <taxon>Pseudomonadati</taxon>
        <taxon>Pseudomonadota</taxon>
        <taxon>Gammaproteobacteria</taxon>
        <taxon>Alteromonadales</taxon>
        <taxon>Shewanellaceae</taxon>
        <taxon>Shewanella</taxon>
    </lineage>
</organism>
<feature type="chain" id="PRO_5002764992" evidence="1">
    <location>
        <begin position="19"/>
        <end position="116"/>
    </location>
</feature>
<accession>B1KKB9</accession>
<dbReference type="RefSeq" id="WP_012324105.1">
    <property type="nucleotide sequence ID" value="NC_010506.1"/>
</dbReference>
<evidence type="ECO:0000313" key="2">
    <source>
        <dbReference type="EMBL" id="ACA85759.1"/>
    </source>
</evidence>
<evidence type="ECO:0000256" key="1">
    <source>
        <dbReference type="SAM" id="SignalP"/>
    </source>
</evidence>
<dbReference type="EMBL" id="CP000961">
    <property type="protein sequence ID" value="ACA85759.1"/>
    <property type="molecule type" value="Genomic_DNA"/>
</dbReference>
<dbReference type="Proteomes" id="UP000002168">
    <property type="component" value="Chromosome"/>
</dbReference>
<keyword evidence="1" id="KW-0732">Signal</keyword>
<proteinExistence type="predicted"/>
<dbReference type="eggNOG" id="ENOG502ZHZI">
    <property type="taxonomic scope" value="Bacteria"/>
</dbReference>
<reference evidence="2 3" key="1">
    <citation type="submission" date="2008-02" db="EMBL/GenBank/DDBJ databases">
        <title>Complete sequence of Shewanella woodyi ATCC 51908.</title>
        <authorList>
            <consortium name="US DOE Joint Genome Institute"/>
            <person name="Copeland A."/>
            <person name="Lucas S."/>
            <person name="Lapidus A."/>
            <person name="Glavina del Rio T."/>
            <person name="Dalin E."/>
            <person name="Tice H."/>
            <person name="Bruce D."/>
            <person name="Goodwin L."/>
            <person name="Pitluck S."/>
            <person name="Sims D."/>
            <person name="Brettin T."/>
            <person name="Detter J.C."/>
            <person name="Han C."/>
            <person name="Kuske C.R."/>
            <person name="Schmutz J."/>
            <person name="Larimer F."/>
            <person name="Land M."/>
            <person name="Hauser L."/>
            <person name="Kyrpides N."/>
            <person name="Lykidis A."/>
            <person name="Zhao J.-S."/>
            <person name="Richardson P."/>
        </authorList>
    </citation>
    <scope>NUCLEOTIDE SEQUENCE [LARGE SCALE GENOMIC DNA]</scope>
    <source>
        <strain evidence="3">ATCC 51908 / MS32</strain>
    </source>
</reference>
<keyword evidence="3" id="KW-1185">Reference proteome</keyword>
<name>B1KKB9_SHEWM</name>
<protein>
    <submittedName>
        <fullName evidence="2">Uncharacterized protein</fullName>
    </submittedName>
</protein>
<dbReference type="HOGENOM" id="CLU_2095207_0_0_6"/>
<dbReference type="STRING" id="392500.Swoo_1471"/>